<evidence type="ECO:0000256" key="2">
    <source>
        <dbReference type="ARBA" id="ARBA00022448"/>
    </source>
</evidence>
<keyword evidence="5 7" id="KW-1133">Transmembrane helix</keyword>
<evidence type="ECO:0000256" key="6">
    <source>
        <dbReference type="ARBA" id="ARBA00023136"/>
    </source>
</evidence>
<dbReference type="KEGG" id="csep:CP523_13605"/>
<accession>A0A9N7PK13</accession>
<evidence type="ECO:0000256" key="1">
    <source>
        <dbReference type="ARBA" id="ARBA00004651"/>
    </source>
</evidence>
<dbReference type="GO" id="GO:0005886">
    <property type="term" value="C:plasma membrane"/>
    <property type="evidence" value="ECO:0007669"/>
    <property type="project" value="UniProtKB-SubCell"/>
</dbReference>
<dbReference type="PANTHER" id="PTHR42925:SF2">
    <property type="entry name" value="NA+ DRIVEN MULTIDRUG EFFLUX PUMP"/>
    <property type="match status" value="1"/>
</dbReference>
<keyword evidence="3" id="KW-1003">Cell membrane</keyword>
<evidence type="ECO:0000256" key="4">
    <source>
        <dbReference type="ARBA" id="ARBA00022692"/>
    </source>
</evidence>
<name>A0A9N7PK13_CLOSE</name>
<keyword evidence="6 7" id="KW-0472">Membrane</keyword>
<dbReference type="InterPro" id="IPR047135">
    <property type="entry name" value="YsiQ"/>
</dbReference>
<feature type="transmembrane region" description="Helical" evidence="7">
    <location>
        <begin position="61"/>
        <end position="82"/>
    </location>
</feature>
<dbReference type="EMBL" id="CP023671">
    <property type="protein sequence ID" value="AYE35381.1"/>
    <property type="molecule type" value="Genomic_DNA"/>
</dbReference>
<dbReference type="Proteomes" id="UP001055437">
    <property type="component" value="Chromosome"/>
</dbReference>
<feature type="transmembrane region" description="Helical" evidence="7">
    <location>
        <begin position="395"/>
        <end position="414"/>
    </location>
</feature>
<feature type="transmembrane region" description="Helical" evidence="7">
    <location>
        <begin position="284"/>
        <end position="303"/>
    </location>
</feature>
<dbReference type="RefSeq" id="WP_120140957.1">
    <property type="nucleotide sequence ID" value="NZ_CP023671.1"/>
</dbReference>
<proteinExistence type="predicted"/>
<feature type="transmembrane region" description="Helical" evidence="7">
    <location>
        <begin position="238"/>
        <end position="264"/>
    </location>
</feature>
<keyword evidence="4 7" id="KW-0812">Transmembrane</keyword>
<reference evidence="9" key="2">
    <citation type="submission" date="2022-06" db="EMBL/GenBank/DDBJ databases">
        <authorList>
            <person name="Holder M.E."/>
            <person name="Ajami N.J."/>
            <person name="Petrosino J.F."/>
        </authorList>
    </citation>
    <scope>NUCLEOTIDE SEQUENCE</scope>
    <source>
        <strain evidence="9">RMA 8861</strain>
    </source>
</reference>
<dbReference type="PANTHER" id="PTHR42925">
    <property type="entry name" value="MULTIDRUG AND TOXIN EFFLUX PROTEIN MATE FAMILY"/>
    <property type="match status" value="1"/>
</dbReference>
<evidence type="ECO:0000313" key="11">
    <source>
        <dbReference type="Proteomes" id="UP001055437"/>
    </source>
</evidence>
<feature type="transmembrane region" description="Helical" evidence="7">
    <location>
        <begin position="324"/>
        <end position="345"/>
    </location>
</feature>
<evidence type="ECO:0000256" key="5">
    <source>
        <dbReference type="ARBA" id="ARBA00022989"/>
    </source>
</evidence>
<dbReference type="InterPro" id="IPR048279">
    <property type="entry name" value="MdtK-like"/>
</dbReference>
<protein>
    <submittedName>
        <fullName evidence="8">MATE family efflux transporter</fullName>
    </submittedName>
</protein>
<evidence type="ECO:0000256" key="3">
    <source>
        <dbReference type="ARBA" id="ARBA00022475"/>
    </source>
</evidence>
<keyword evidence="11" id="KW-1185">Reference proteome</keyword>
<gene>
    <name evidence="8" type="ORF">CP523_13605</name>
    <name evidence="9" type="ORF">NH397_06000</name>
</gene>
<dbReference type="Proteomes" id="UP000280586">
    <property type="component" value="Chromosome"/>
</dbReference>
<keyword evidence="2" id="KW-0813">Transport</keyword>
<sequence length="457" mass="50353">MNKIKGFFNDKKFFKTLFILALPIIMQNILTSSLNMADTLMIGSIGDSQVAAVGIGNQFSFLFNLIVIGTTGGCSIFISQYWGKKDKKNIKKVVGIGGVTVIMVAIISMILALFVPELIVVIFTKDHEVIREASSYLAIVSLSYIVTAITFTIATSLRCMEDAKTPMIISAVAVGVNIVLNYIFIFGKLGFPAMGVKGAAIATVIARIIECILLMIKGHKHKVLHGDFKEYFQFNTEFVFLIYKSVIPVVLNEACWGLGTFFYSIAYGKLGTESMASVQITNNIQNLFFVVCFSMASSSLVMIGNQIGAGEEEIAKRYGRKFTILAFAMGVILGIIVFLLASPILKLFNVSDIVKEYSIIILKIYSICYPIRVVNLILIVGVFRGGGDAGFALKAEALTMWFIGVPMAFIGALILKFPIYLVILMVTAEEVAKFIVSIFRFKSYKWIHNVIEEESIS</sequence>
<feature type="transmembrane region" description="Helical" evidence="7">
    <location>
        <begin position="94"/>
        <end position="115"/>
    </location>
</feature>
<dbReference type="InterPro" id="IPR002528">
    <property type="entry name" value="MATE_fam"/>
</dbReference>
<evidence type="ECO:0000256" key="7">
    <source>
        <dbReference type="SAM" id="Phobius"/>
    </source>
</evidence>
<dbReference type="EMBL" id="CP099799">
    <property type="protein sequence ID" value="USS01977.1"/>
    <property type="molecule type" value="Genomic_DNA"/>
</dbReference>
<evidence type="ECO:0000313" key="8">
    <source>
        <dbReference type="EMBL" id="AYE35381.1"/>
    </source>
</evidence>
<evidence type="ECO:0000313" key="9">
    <source>
        <dbReference type="EMBL" id="USS01977.1"/>
    </source>
</evidence>
<reference evidence="8 10" key="1">
    <citation type="submission" date="2017-09" db="EMBL/GenBank/DDBJ databases">
        <authorList>
            <person name="Thomas P."/>
            <person name="Seyboldt C."/>
        </authorList>
    </citation>
    <scope>NUCLEOTIDE SEQUENCE [LARGE SCALE GENOMIC DNA]</scope>
    <source>
        <strain evidence="8 10">DSM 7534</strain>
    </source>
</reference>
<dbReference type="NCBIfam" id="TIGR00797">
    <property type="entry name" value="matE"/>
    <property type="match status" value="1"/>
</dbReference>
<feature type="transmembrane region" description="Helical" evidence="7">
    <location>
        <begin position="135"/>
        <end position="155"/>
    </location>
</feature>
<organism evidence="8 10">
    <name type="scientific">Clostridium septicum</name>
    <dbReference type="NCBI Taxonomy" id="1504"/>
    <lineage>
        <taxon>Bacteria</taxon>
        <taxon>Bacillati</taxon>
        <taxon>Bacillota</taxon>
        <taxon>Clostridia</taxon>
        <taxon>Eubacteriales</taxon>
        <taxon>Clostridiaceae</taxon>
        <taxon>Clostridium</taxon>
    </lineage>
</organism>
<dbReference type="PIRSF" id="PIRSF006603">
    <property type="entry name" value="DinF"/>
    <property type="match status" value="1"/>
</dbReference>
<dbReference type="GeneID" id="303561722"/>
<feature type="transmembrane region" description="Helical" evidence="7">
    <location>
        <begin position="167"/>
        <end position="186"/>
    </location>
</feature>
<comment type="subcellular location">
    <subcellularLocation>
        <location evidence="1">Cell membrane</location>
        <topology evidence="1">Multi-pass membrane protein</topology>
    </subcellularLocation>
</comment>
<dbReference type="AlphaFoldDB" id="A0A9N7PK13"/>
<dbReference type="GO" id="GO:0042910">
    <property type="term" value="F:xenobiotic transmembrane transporter activity"/>
    <property type="evidence" value="ECO:0007669"/>
    <property type="project" value="InterPro"/>
</dbReference>
<dbReference type="GO" id="GO:0015297">
    <property type="term" value="F:antiporter activity"/>
    <property type="evidence" value="ECO:0007669"/>
    <property type="project" value="InterPro"/>
</dbReference>
<feature type="transmembrane region" description="Helical" evidence="7">
    <location>
        <begin position="357"/>
        <end position="383"/>
    </location>
</feature>
<evidence type="ECO:0000313" key="10">
    <source>
        <dbReference type="Proteomes" id="UP000280586"/>
    </source>
</evidence>
<dbReference type="CDD" id="cd13134">
    <property type="entry name" value="MATE_like_8"/>
    <property type="match status" value="1"/>
</dbReference>
<dbReference type="Pfam" id="PF01554">
    <property type="entry name" value="MatE"/>
    <property type="match status" value="2"/>
</dbReference>